<dbReference type="EMBL" id="CP136893">
    <property type="protein sequence ID" value="WOL03586.1"/>
    <property type="molecule type" value="Genomic_DNA"/>
</dbReference>
<dbReference type="SUPFAM" id="SSF48264">
    <property type="entry name" value="Cytochrome P450"/>
    <property type="match status" value="1"/>
</dbReference>
<dbReference type="GO" id="GO:0004497">
    <property type="term" value="F:monooxygenase activity"/>
    <property type="evidence" value="ECO:0007669"/>
    <property type="project" value="InterPro"/>
</dbReference>
<feature type="region of interest" description="Disordered" evidence="1">
    <location>
        <begin position="16"/>
        <end position="35"/>
    </location>
</feature>
<dbReference type="InterPro" id="IPR036396">
    <property type="entry name" value="Cyt_P450_sf"/>
</dbReference>
<dbReference type="Proteomes" id="UP001327560">
    <property type="component" value="Chromosome 4"/>
</dbReference>
<dbReference type="AlphaFoldDB" id="A0AAQ3QBN7"/>
<organism evidence="2 3">
    <name type="scientific">Canna indica</name>
    <name type="common">Indian-shot</name>
    <dbReference type="NCBI Taxonomy" id="4628"/>
    <lineage>
        <taxon>Eukaryota</taxon>
        <taxon>Viridiplantae</taxon>
        <taxon>Streptophyta</taxon>
        <taxon>Embryophyta</taxon>
        <taxon>Tracheophyta</taxon>
        <taxon>Spermatophyta</taxon>
        <taxon>Magnoliopsida</taxon>
        <taxon>Liliopsida</taxon>
        <taxon>Zingiberales</taxon>
        <taxon>Cannaceae</taxon>
        <taxon>Canna</taxon>
    </lineage>
</organism>
<keyword evidence="3" id="KW-1185">Reference proteome</keyword>
<evidence type="ECO:0000313" key="2">
    <source>
        <dbReference type="EMBL" id="WOL03586.1"/>
    </source>
</evidence>
<reference evidence="2 3" key="1">
    <citation type="submission" date="2023-10" db="EMBL/GenBank/DDBJ databases">
        <title>Chromosome-scale genome assembly provides insights into flower coloration mechanisms of Canna indica.</title>
        <authorList>
            <person name="Li C."/>
        </authorList>
    </citation>
    <scope>NUCLEOTIDE SEQUENCE [LARGE SCALE GENOMIC DNA]</scope>
    <source>
        <tissue evidence="2">Flower</tissue>
    </source>
</reference>
<name>A0AAQ3QBN7_9LILI</name>
<accession>A0AAQ3QBN7</accession>
<protein>
    <submittedName>
        <fullName evidence="2">Allene oxide synthase 1, chloroplastic</fullName>
    </submittedName>
</protein>
<evidence type="ECO:0000256" key="1">
    <source>
        <dbReference type="SAM" id="MobiDB-lite"/>
    </source>
</evidence>
<sequence length="284" mass="32376">MGSPKVKMKEAKAAQIMDDARNESSVDGGEISIQDHAMDLLPDKPSLDQTKSEDWSGDAVSSCDASGVYSLLGGSPKFKLRDFFWSSKEDKKGLPLIAWKDIIKPKEYGGLGVKDLSIMSSSLNAKRVAQMLSNFSSIFTEVVKVKYDFISLWNHASCAKGTLEEFELQFTRREDNKTADWIAKRAKQLEQSFVWNKDWPPDVIRLMRKKRNILLTSRDTMYEVCADEMLFGYQSFATKDPQVFDQLEEYVIDRFIDPEGEKLLRYMVWSNGSNTESPTTENKQ</sequence>
<dbReference type="GO" id="GO:0016705">
    <property type="term" value="F:oxidoreductase activity, acting on paired donors, with incorporation or reduction of molecular oxygen"/>
    <property type="evidence" value="ECO:0007669"/>
    <property type="project" value="InterPro"/>
</dbReference>
<dbReference type="GO" id="GO:0020037">
    <property type="term" value="F:heme binding"/>
    <property type="evidence" value="ECO:0007669"/>
    <property type="project" value="InterPro"/>
</dbReference>
<dbReference type="GO" id="GO:0005506">
    <property type="term" value="F:iron ion binding"/>
    <property type="evidence" value="ECO:0007669"/>
    <property type="project" value="InterPro"/>
</dbReference>
<evidence type="ECO:0000313" key="3">
    <source>
        <dbReference type="Proteomes" id="UP001327560"/>
    </source>
</evidence>
<gene>
    <name evidence="2" type="ORF">Cni_G12306</name>
</gene>
<proteinExistence type="predicted"/>